<protein>
    <submittedName>
        <fullName evidence="1">Uncharacterized protein</fullName>
    </submittedName>
</protein>
<gene>
    <name evidence="1" type="ORF">MTP16_23385</name>
</gene>
<proteinExistence type="predicted"/>
<keyword evidence="2" id="KW-1185">Reference proteome</keyword>
<organism evidence="1 2">
    <name type="scientific">Hymenobacter monticola</name>
    <dbReference type="NCBI Taxonomy" id="1705399"/>
    <lineage>
        <taxon>Bacteria</taxon>
        <taxon>Pseudomonadati</taxon>
        <taxon>Bacteroidota</taxon>
        <taxon>Cytophagia</taxon>
        <taxon>Cytophagales</taxon>
        <taxon>Hymenobacteraceae</taxon>
        <taxon>Hymenobacter</taxon>
    </lineage>
</organism>
<reference evidence="1 2" key="1">
    <citation type="submission" date="2022-03" db="EMBL/GenBank/DDBJ databases">
        <title>Hymenobactersp. isolated from the air.</title>
        <authorList>
            <person name="Won M."/>
            <person name="Kwon S.-W."/>
        </authorList>
    </citation>
    <scope>NUCLEOTIDE SEQUENCE [LARGE SCALE GENOMIC DNA]</scope>
    <source>
        <strain evidence="1 2">KACC 22596</strain>
    </source>
</reference>
<dbReference type="Proteomes" id="UP000831390">
    <property type="component" value="Chromosome"/>
</dbReference>
<dbReference type="EMBL" id="CP094534">
    <property type="protein sequence ID" value="UOE34044.1"/>
    <property type="molecule type" value="Genomic_DNA"/>
</dbReference>
<evidence type="ECO:0000313" key="1">
    <source>
        <dbReference type="EMBL" id="UOE34044.1"/>
    </source>
</evidence>
<accession>A0ABY4B597</accession>
<sequence>MKKTTEVLRHYSQPNAAMRQDMRTMHGHYLTHQARFQAFNPDFDKDFGAEWLAALDLADTTPDHTVRAGELKEETAGVDDVMTRAQRAAQTLFYYVGRAFPGNAGRMSTYGRKTYDAARDHQEKMRTLLQNAFAAATRDHAALAAKGYTATQLAELGALAEELTSANTDQELKKGTNTEGRDYYVTVQNHAYGYGQETSAAAKVLFADDKATQKLFRLGGGSDAETGAKAKPTPAS</sequence>
<evidence type="ECO:0000313" key="2">
    <source>
        <dbReference type="Proteomes" id="UP000831390"/>
    </source>
</evidence>
<dbReference type="RefSeq" id="WP_243514682.1">
    <property type="nucleotide sequence ID" value="NZ_CP094534.1"/>
</dbReference>
<name>A0ABY4B597_9BACT</name>